<accession>A0A8I1KJC4</accession>
<comment type="caution">
    <text evidence="2">The sequence shown here is derived from an EMBL/GenBank/DDBJ whole genome shotgun (WGS) entry which is preliminary data.</text>
</comment>
<evidence type="ECO:0000256" key="1">
    <source>
        <dbReference type="SAM" id="MobiDB-lite"/>
    </source>
</evidence>
<gene>
    <name evidence="2" type="ORF">JDN41_04040</name>
</gene>
<dbReference type="RefSeq" id="WP_037233344.1">
    <property type="nucleotide sequence ID" value="NZ_JAEMUK010000008.1"/>
</dbReference>
<protein>
    <submittedName>
        <fullName evidence="2">Uncharacterized protein</fullName>
    </submittedName>
</protein>
<name>A0A8I1KJC4_9HYPH</name>
<proteinExistence type="predicted"/>
<feature type="compositionally biased region" description="Basic and acidic residues" evidence="1">
    <location>
        <begin position="9"/>
        <end position="23"/>
    </location>
</feature>
<dbReference type="EMBL" id="JAEMUK010000008">
    <property type="protein sequence ID" value="MBJ7542724.1"/>
    <property type="molecule type" value="Genomic_DNA"/>
</dbReference>
<evidence type="ECO:0000313" key="2">
    <source>
        <dbReference type="EMBL" id="MBJ7542724.1"/>
    </source>
</evidence>
<evidence type="ECO:0000313" key="3">
    <source>
        <dbReference type="Proteomes" id="UP000623250"/>
    </source>
</evidence>
<dbReference type="Proteomes" id="UP000623250">
    <property type="component" value="Unassembled WGS sequence"/>
</dbReference>
<dbReference type="AlphaFoldDB" id="A0A8I1KJC4"/>
<sequence>MSFDDEVDEVKREMQTAKLDPEARRETAAKLVERLNEQIASKRLDFVLAEAEGDPIVQIKYKPDSETLANVYIHEDGSITFQAAGASEDADDDDDDSGYFPSYVEYMDEEEFLEDAYDMLKVGVAEYELDREQRAV</sequence>
<organism evidence="2 3">
    <name type="scientific">Rhodomicrobium udaipurense</name>
    <dbReference type="NCBI Taxonomy" id="1202716"/>
    <lineage>
        <taxon>Bacteria</taxon>
        <taxon>Pseudomonadati</taxon>
        <taxon>Pseudomonadota</taxon>
        <taxon>Alphaproteobacteria</taxon>
        <taxon>Hyphomicrobiales</taxon>
        <taxon>Hyphomicrobiaceae</taxon>
        <taxon>Rhodomicrobium</taxon>
    </lineage>
</organism>
<feature type="region of interest" description="Disordered" evidence="1">
    <location>
        <begin position="1"/>
        <end position="23"/>
    </location>
</feature>
<reference evidence="2 3" key="1">
    <citation type="submission" date="2020-12" db="EMBL/GenBank/DDBJ databases">
        <title>Revised draft genomes of Rhodomicrobium vannielii ATCC 17100 and Rhodomicrobium udaipurense JA643.</title>
        <authorList>
            <person name="Conners E.M."/>
            <person name="Davenport E.J."/>
            <person name="Bose A."/>
        </authorList>
    </citation>
    <scope>NUCLEOTIDE SEQUENCE [LARGE SCALE GENOMIC DNA]</scope>
    <source>
        <strain evidence="2 3">JA643</strain>
    </source>
</reference>
<keyword evidence="3" id="KW-1185">Reference proteome</keyword>